<dbReference type="SFLD" id="SFLDS00029">
    <property type="entry name" value="Radical_SAM"/>
    <property type="match status" value="1"/>
</dbReference>
<evidence type="ECO:0000313" key="9">
    <source>
        <dbReference type="Proteomes" id="UP000195991"/>
    </source>
</evidence>
<comment type="cofactor">
    <cofactor evidence="1">
        <name>[4Fe-4S] cluster</name>
        <dbReference type="ChEBI" id="CHEBI:49883"/>
    </cofactor>
</comment>
<dbReference type="InterPro" id="IPR051198">
    <property type="entry name" value="BchE-like"/>
</dbReference>
<dbReference type="RefSeq" id="WP_087984359.1">
    <property type="nucleotide sequence ID" value="NZ_FMBI01000030.1"/>
</dbReference>
<evidence type="ECO:0000256" key="5">
    <source>
        <dbReference type="ARBA" id="ARBA00023014"/>
    </source>
</evidence>
<keyword evidence="4" id="KW-0408">Iron</keyword>
<dbReference type="InterPro" id="IPR006638">
    <property type="entry name" value="Elp3/MiaA/NifB-like_rSAM"/>
</dbReference>
<feature type="coiled-coil region" evidence="6">
    <location>
        <begin position="352"/>
        <end position="379"/>
    </location>
</feature>
<keyword evidence="5" id="KW-0411">Iron-sulfur</keyword>
<dbReference type="SFLD" id="SFLDG01082">
    <property type="entry name" value="B12-binding_domain_containing"/>
    <property type="match status" value="1"/>
</dbReference>
<proteinExistence type="predicted"/>
<accession>A0A1C4E3S9</accession>
<dbReference type="InterPro" id="IPR023404">
    <property type="entry name" value="rSAM_horseshoe"/>
</dbReference>
<sequence>MADIVLVITGRVYVEQEVFQMESPFLSFGASVLEKYGYDVKVLDFYLNFDKYTVQDIVKEKPKLILVYTVTSGYEWEPTYELLQEIRGTETLKTSHLGLWIFHPNAFHDLLLEGFIDSIYLGNIGEAKSLVNYTQCVLERNLSDAPATVFTLNNQIKVNAPLPLSTLDELNNLPYYKHYYLDELKARNQPLGEELAVIRSSYGCHGRCTFCKVQAFSDYYDRYKWRSLSPERVVAEIEDTYNKYGIKYFYFADPLFIGAGKRGKEIARRFAELIIAKKIDIKFFIYARADGVDKDTLSILKKAGLTTIVLGIESLSQSQLNRYSKGTKVTKNIEAIDICKELDIYMQPGFILFDAYTTIEELQENVKNLKEVCKEKSYLFSKPDRLIGGILNAFEGTEVFEDYKREGLLLQGKFNDLDVMNKAEKLGISRNVNEAFYFKDDRISTIAHACGLVRGEIGRQMFLAQKYRRECIEELKLSPNDKEKKLELNNLVLWNNYIGSFTIEALGFIVDELSYVDNHWLDQFKVLDKVWDNFQKYNSHFLGASRSKIHSLDRYEAIKKRELQLLNN</sequence>
<dbReference type="PANTHER" id="PTHR43409">
    <property type="entry name" value="ANAEROBIC MAGNESIUM-PROTOPORPHYRIN IX MONOMETHYL ESTER CYCLASE-RELATED"/>
    <property type="match status" value="1"/>
</dbReference>
<evidence type="ECO:0000256" key="4">
    <source>
        <dbReference type="ARBA" id="ARBA00023004"/>
    </source>
</evidence>
<organism evidence="8 9">
    <name type="scientific">Bacillus thuringiensis</name>
    <dbReference type="NCBI Taxonomy" id="1428"/>
    <lineage>
        <taxon>Bacteria</taxon>
        <taxon>Bacillati</taxon>
        <taxon>Bacillota</taxon>
        <taxon>Bacilli</taxon>
        <taxon>Bacillales</taxon>
        <taxon>Bacillaceae</taxon>
        <taxon>Bacillus</taxon>
        <taxon>Bacillus cereus group</taxon>
    </lineage>
</organism>
<dbReference type="SMART" id="SM00729">
    <property type="entry name" value="Elp3"/>
    <property type="match status" value="1"/>
</dbReference>
<keyword evidence="2" id="KW-0949">S-adenosyl-L-methionine</keyword>
<dbReference type="EMBL" id="FMBI01000030">
    <property type="protein sequence ID" value="SCC38297.1"/>
    <property type="molecule type" value="Genomic_DNA"/>
</dbReference>
<evidence type="ECO:0000256" key="1">
    <source>
        <dbReference type="ARBA" id="ARBA00001966"/>
    </source>
</evidence>
<evidence type="ECO:0000313" key="8">
    <source>
        <dbReference type="EMBL" id="SCC38297.1"/>
    </source>
</evidence>
<evidence type="ECO:0000259" key="7">
    <source>
        <dbReference type="PROSITE" id="PS51918"/>
    </source>
</evidence>
<keyword evidence="3" id="KW-0479">Metal-binding</keyword>
<evidence type="ECO:0000256" key="6">
    <source>
        <dbReference type="SAM" id="Coils"/>
    </source>
</evidence>
<feature type="domain" description="Radical SAM core" evidence="7">
    <location>
        <begin position="190"/>
        <end position="429"/>
    </location>
</feature>
<dbReference type="CDD" id="cd01335">
    <property type="entry name" value="Radical_SAM"/>
    <property type="match status" value="1"/>
</dbReference>
<dbReference type="GO" id="GO:0051536">
    <property type="term" value="F:iron-sulfur cluster binding"/>
    <property type="evidence" value="ECO:0007669"/>
    <property type="project" value="UniProtKB-KW"/>
</dbReference>
<dbReference type="Pfam" id="PF04055">
    <property type="entry name" value="Radical_SAM"/>
    <property type="match status" value="1"/>
</dbReference>
<evidence type="ECO:0000256" key="3">
    <source>
        <dbReference type="ARBA" id="ARBA00022723"/>
    </source>
</evidence>
<dbReference type="PROSITE" id="PS51918">
    <property type="entry name" value="RADICAL_SAM"/>
    <property type="match status" value="1"/>
</dbReference>
<dbReference type="PANTHER" id="PTHR43409:SF7">
    <property type="entry name" value="BLL1977 PROTEIN"/>
    <property type="match status" value="1"/>
</dbReference>
<dbReference type="GO" id="GO:0046872">
    <property type="term" value="F:metal ion binding"/>
    <property type="evidence" value="ECO:0007669"/>
    <property type="project" value="UniProtKB-KW"/>
</dbReference>
<dbReference type="SUPFAM" id="SSF102114">
    <property type="entry name" value="Radical SAM enzymes"/>
    <property type="match status" value="1"/>
</dbReference>
<gene>
    <name evidence="8" type="ORF">BTT61001_02872</name>
</gene>
<dbReference type="GO" id="GO:0003824">
    <property type="term" value="F:catalytic activity"/>
    <property type="evidence" value="ECO:0007669"/>
    <property type="project" value="InterPro"/>
</dbReference>
<evidence type="ECO:0000256" key="2">
    <source>
        <dbReference type="ARBA" id="ARBA00022691"/>
    </source>
</evidence>
<reference evidence="8 9" key="1">
    <citation type="submission" date="2016-08" db="EMBL/GenBank/DDBJ databases">
        <authorList>
            <person name="Seilhamer J.J."/>
        </authorList>
    </citation>
    <scope>NUCLEOTIDE SEQUENCE [LARGE SCALE GENOMIC DNA]</scope>
    <source>
        <strain evidence="8 9">IEBC_T61001</strain>
    </source>
</reference>
<dbReference type="Gene3D" id="3.80.30.20">
    <property type="entry name" value="tm_1862 like domain"/>
    <property type="match status" value="1"/>
</dbReference>
<dbReference type="InterPro" id="IPR007197">
    <property type="entry name" value="rSAM"/>
</dbReference>
<dbReference type="Proteomes" id="UP000195991">
    <property type="component" value="Unassembled WGS sequence"/>
</dbReference>
<keyword evidence="6" id="KW-0175">Coiled coil</keyword>
<dbReference type="InterPro" id="IPR058240">
    <property type="entry name" value="rSAM_sf"/>
</dbReference>
<dbReference type="AlphaFoldDB" id="A0A1C4E3S9"/>
<protein>
    <recommendedName>
        <fullName evidence="7">Radical SAM core domain-containing protein</fullName>
    </recommendedName>
</protein>
<name>A0A1C4E3S9_BACTU</name>